<dbReference type="EMBL" id="JACIHM010000006">
    <property type="protein sequence ID" value="MBB4448287.1"/>
    <property type="molecule type" value="Genomic_DNA"/>
</dbReference>
<evidence type="ECO:0000256" key="9">
    <source>
        <dbReference type="RuleBase" id="RU365093"/>
    </source>
</evidence>
<evidence type="ECO:0000256" key="5">
    <source>
        <dbReference type="ARBA" id="ARBA00022519"/>
    </source>
</evidence>
<dbReference type="GO" id="GO:0015031">
    <property type="term" value="P:protein transport"/>
    <property type="evidence" value="ECO:0007669"/>
    <property type="project" value="InterPro"/>
</dbReference>
<dbReference type="AlphaFoldDB" id="A0A7W6V1J9"/>
<comment type="similarity">
    <text evidence="2 9">Belongs to the membrane fusion protein (MFP) (TC 8.A.1) family.</text>
</comment>
<feature type="coiled-coil region" evidence="10">
    <location>
        <begin position="225"/>
        <end position="252"/>
    </location>
</feature>
<protein>
    <recommendedName>
        <fullName evidence="9">Membrane fusion protein (MFP) family protein</fullName>
    </recommendedName>
</protein>
<name>A0A7W6V1J9_9HYPH</name>
<dbReference type="PANTHER" id="PTHR30386">
    <property type="entry name" value="MEMBRANE FUSION SUBUNIT OF EMRAB-TOLC MULTIDRUG EFFLUX PUMP"/>
    <property type="match status" value="1"/>
</dbReference>
<keyword evidence="17" id="KW-1185">Reference proteome</keyword>
<dbReference type="Gene3D" id="2.40.30.170">
    <property type="match status" value="1"/>
</dbReference>
<feature type="domain" description="AprE-like long alpha-helical hairpin" evidence="11">
    <location>
        <begin position="59"/>
        <end position="245"/>
    </location>
</feature>
<comment type="subcellular location">
    <subcellularLocation>
        <location evidence="1 9">Cell inner membrane</location>
        <topology evidence="1 9">Single-pass membrane protein</topology>
    </subcellularLocation>
</comment>
<evidence type="ECO:0000256" key="6">
    <source>
        <dbReference type="ARBA" id="ARBA00022692"/>
    </source>
</evidence>
<keyword evidence="3 9" id="KW-0813">Transport</keyword>
<evidence type="ECO:0000313" key="14">
    <source>
        <dbReference type="EMBL" id="MBB4413653.1"/>
    </source>
</evidence>
<evidence type="ECO:0000313" key="16">
    <source>
        <dbReference type="Proteomes" id="UP000520770"/>
    </source>
</evidence>
<dbReference type="NCBIfam" id="TIGR01843">
    <property type="entry name" value="type_I_hlyD"/>
    <property type="match status" value="1"/>
</dbReference>
<dbReference type="GO" id="GO:0005886">
    <property type="term" value="C:plasma membrane"/>
    <property type="evidence" value="ECO:0007669"/>
    <property type="project" value="UniProtKB-SubCell"/>
</dbReference>
<keyword evidence="6" id="KW-0812">Transmembrane</keyword>
<evidence type="ECO:0000256" key="4">
    <source>
        <dbReference type="ARBA" id="ARBA00022475"/>
    </source>
</evidence>
<dbReference type="InterPro" id="IPR050739">
    <property type="entry name" value="MFP"/>
</dbReference>
<sequence length="399" mass="44224">MNISAAVIGSGVIGVEGNTKKIQHGKGGIVREIRVSNGALVRAGDIVLRLDGVEVSTTLAATIKEIDQLDARRLRLIAERDGVEELIDPMQQIARLEDRQFIEGLKSETSLFKARREQIDSKTAQLKEQIAQIEQQRDGTRQRLISNAEEASWSEQQAQKIENLAKEGLVQFSRLADSKRMVAQLSGERSQLLSDEATAGKRITEIELQIGQLDKDRRAEVLTDLLDMNGKLAKLAEQRLALEDQIEHLDIRAPVDGIVHQLATHTIGGLLSPGETAMNIVPTRDMLTVDMRIKPNDVDQVSIGQAARLRFSAFNQRTTSEIEGRVESLSPDVSVNEQTGETWYSARIAISPQERSKLGELALIPGMPVEAYIKAEPRTALAYIIKPISDQMERAMREN</sequence>
<feature type="domain" description="AprE-like beta-barrel" evidence="12">
    <location>
        <begin position="287"/>
        <end position="375"/>
    </location>
</feature>
<dbReference type="InterPro" id="IPR058781">
    <property type="entry name" value="HH_AprE-like"/>
</dbReference>
<dbReference type="Proteomes" id="UP000520770">
    <property type="component" value="Unassembled WGS sequence"/>
</dbReference>
<evidence type="ECO:0000313" key="18">
    <source>
        <dbReference type="Proteomes" id="UP000576087"/>
    </source>
</evidence>
<dbReference type="InterPro" id="IPR058982">
    <property type="entry name" value="Beta-barrel_AprE"/>
</dbReference>
<accession>A0A7W6V1J9</accession>
<evidence type="ECO:0000313" key="17">
    <source>
        <dbReference type="Proteomes" id="UP000524535"/>
    </source>
</evidence>
<evidence type="ECO:0000259" key="12">
    <source>
        <dbReference type="Pfam" id="PF26002"/>
    </source>
</evidence>
<organism evidence="15 18">
    <name type="scientific">Aliirhizobium cellulosilyticum</name>
    <dbReference type="NCBI Taxonomy" id="393664"/>
    <lineage>
        <taxon>Bacteria</taxon>
        <taxon>Pseudomonadati</taxon>
        <taxon>Pseudomonadota</taxon>
        <taxon>Alphaproteobacteria</taxon>
        <taxon>Hyphomicrobiales</taxon>
        <taxon>Rhizobiaceae</taxon>
        <taxon>Aliirhizobium</taxon>
    </lineage>
</organism>
<evidence type="ECO:0000256" key="3">
    <source>
        <dbReference type="ARBA" id="ARBA00022448"/>
    </source>
</evidence>
<keyword evidence="5 9" id="KW-0997">Cell inner membrane</keyword>
<keyword evidence="4 9" id="KW-1003">Cell membrane</keyword>
<evidence type="ECO:0000256" key="2">
    <source>
        <dbReference type="ARBA" id="ARBA00009477"/>
    </source>
</evidence>
<evidence type="ECO:0000256" key="7">
    <source>
        <dbReference type="ARBA" id="ARBA00022989"/>
    </source>
</evidence>
<dbReference type="Pfam" id="PF25994">
    <property type="entry name" value="HH_AprE"/>
    <property type="match status" value="1"/>
</dbReference>
<dbReference type="InterPro" id="IPR010129">
    <property type="entry name" value="T1SS_HlyD"/>
</dbReference>
<evidence type="ECO:0000313" key="15">
    <source>
        <dbReference type="EMBL" id="MBB4448287.1"/>
    </source>
</evidence>
<dbReference type="PRINTS" id="PR01490">
    <property type="entry name" value="RTXTOXIND"/>
</dbReference>
<dbReference type="Pfam" id="PF26002">
    <property type="entry name" value="Beta-barrel_AprE"/>
    <property type="match status" value="1"/>
</dbReference>
<evidence type="ECO:0000256" key="1">
    <source>
        <dbReference type="ARBA" id="ARBA00004377"/>
    </source>
</evidence>
<keyword evidence="8" id="KW-0472">Membrane</keyword>
<feature type="coiled-coil region" evidence="10">
    <location>
        <begin position="116"/>
        <end position="143"/>
    </location>
</feature>
<dbReference type="EMBL" id="JACIGW010000005">
    <property type="protein sequence ID" value="MBB4350315.1"/>
    <property type="molecule type" value="Genomic_DNA"/>
</dbReference>
<evidence type="ECO:0000313" key="13">
    <source>
        <dbReference type="EMBL" id="MBB4350315.1"/>
    </source>
</evidence>
<keyword evidence="10" id="KW-0175">Coiled coil</keyword>
<dbReference type="Proteomes" id="UP000524535">
    <property type="component" value="Unassembled WGS sequence"/>
</dbReference>
<gene>
    <name evidence="14" type="ORF">GGE31_004181</name>
    <name evidence="13" type="ORF">GGE33_004080</name>
    <name evidence="15" type="ORF">GGE35_004124</name>
</gene>
<dbReference type="PANTHER" id="PTHR30386:SF17">
    <property type="entry name" value="ALKALINE PROTEASE SECRETION PROTEIN APRE"/>
    <property type="match status" value="1"/>
</dbReference>
<comment type="caution">
    <text evidence="15">The sequence shown here is derived from an EMBL/GenBank/DDBJ whole genome shotgun (WGS) entry which is preliminary data.</text>
</comment>
<proteinExistence type="inferred from homology"/>
<reference evidence="16 17" key="1">
    <citation type="submission" date="2020-08" db="EMBL/GenBank/DDBJ databases">
        <title>Genomic Encyclopedia of Type Strains, Phase IV (KMG-V): Genome sequencing to study the core and pangenomes of soil and plant-associated prokaryotes.</title>
        <authorList>
            <person name="Whitman W."/>
        </authorList>
    </citation>
    <scope>NUCLEOTIDE SEQUENCE [LARGE SCALE GENOMIC DNA]</scope>
    <source>
        <strain evidence="14 17">SEMIA 444</strain>
        <strain evidence="13 16">SEMIA 448</strain>
        <strain evidence="15 18">SEMIA 452</strain>
    </source>
</reference>
<dbReference type="Proteomes" id="UP000576087">
    <property type="component" value="Unassembled WGS sequence"/>
</dbReference>
<dbReference type="EMBL" id="JACIGY010000006">
    <property type="protein sequence ID" value="MBB4413653.1"/>
    <property type="molecule type" value="Genomic_DNA"/>
</dbReference>
<evidence type="ECO:0000259" key="11">
    <source>
        <dbReference type="Pfam" id="PF25994"/>
    </source>
</evidence>
<evidence type="ECO:0000256" key="8">
    <source>
        <dbReference type="ARBA" id="ARBA00023136"/>
    </source>
</evidence>
<keyword evidence="7" id="KW-1133">Transmembrane helix</keyword>
<evidence type="ECO:0000256" key="10">
    <source>
        <dbReference type="SAM" id="Coils"/>
    </source>
</evidence>